<dbReference type="GO" id="GO:0006006">
    <property type="term" value="P:glucose metabolic process"/>
    <property type="evidence" value="ECO:0007669"/>
    <property type="project" value="InterPro"/>
</dbReference>
<dbReference type="Pfam" id="PF00643">
    <property type="entry name" value="zf-B_box"/>
    <property type="match status" value="2"/>
</dbReference>
<dbReference type="InterPro" id="IPR051261">
    <property type="entry name" value="NLR"/>
</dbReference>
<comment type="similarity">
    <text evidence="3 18">Belongs to the glyceraldehyde-3-phosphate dehydrogenase family.</text>
</comment>
<dbReference type="SMART" id="SM00368">
    <property type="entry name" value="LRR_RI"/>
    <property type="match status" value="13"/>
</dbReference>
<evidence type="ECO:0000256" key="15">
    <source>
        <dbReference type="ARBA" id="ARBA00023152"/>
    </source>
</evidence>
<accession>A0A9D3N7A5</accession>
<evidence type="ECO:0000256" key="12">
    <source>
        <dbReference type="ARBA" id="ARBA00022840"/>
    </source>
</evidence>
<feature type="domain" description="B box-type" evidence="20">
    <location>
        <begin position="420"/>
        <end position="460"/>
    </location>
</feature>
<dbReference type="CDD" id="cd05214">
    <property type="entry name" value="GAPDH_I_N"/>
    <property type="match status" value="1"/>
</dbReference>
<evidence type="ECO:0000259" key="21">
    <source>
        <dbReference type="PROSITE" id="PS50837"/>
    </source>
</evidence>
<keyword evidence="12" id="KW-0067">ATP-binding</keyword>
<dbReference type="InterPro" id="IPR041267">
    <property type="entry name" value="NLRP_HD2"/>
</dbReference>
<dbReference type="EC" id="1.2.1.12" evidence="5"/>
<dbReference type="Pfam" id="PF17779">
    <property type="entry name" value="WHD_NOD2"/>
    <property type="match status" value="1"/>
</dbReference>
<dbReference type="GO" id="GO:0005524">
    <property type="term" value="F:ATP binding"/>
    <property type="evidence" value="ECO:0007669"/>
    <property type="project" value="UniProtKB-KW"/>
</dbReference>
<dbReference type="Gene3D" id="3.30.160.60">
    <property type="entry name" value="Classic Zinc Finger"/>
    <property type="match status" value="2"/>
</dbReference>
<comment type="subcellular location">
    <subcellularLocation>
        <location evidence="1">Cytoplasm</location>
    </subcellularLocation>
</comment>
<dbReference type="OrthoDB" id="120976at2759"/>
<feature type="compositionally biased region" description="Low complexity" evidence="19">
    <location>
        <begin position="1655"/>
        <end position="1667"/>
    </location>
</feature>
<dbReference type="SMART" id="SM00336">
    <property type="entry name" value="BBOX"/>
    <property type="match status" value="2"/>
</dbReference>
<evidence type="ECO:0000256" key="11">
    <source>
        <dbReference type="ARBA" id="ARBA00022833"/>
    </source>
</evidence>
<evidence type="ECO:0000256" key="9">
    <source>
        <dbReference type="ARBA" id="ARBA00022741"/>
    </source>
</evidence>
<dbReference type="InterPro" id="IPR027417">
    <property type="entry name" value="P-loop_NTPase"/>
</dbReference>
<dbReference type="SUPFAM" id="SSF52047">
    <property type="entry name" value="RNI-like"/>
    <property type="match status" value="2"/>
</dbReference>
<evidence type="ECO:0000256" key="3">
    <source>
        <dbReference type="ARBA" id="ARBA00007406"/>
    </source>
</evidence>
<dbReference type="GO" id="GO:0050661">
    <property type="term" value="F:NADP binding"/>
    <property type="evidence" value="ECO:0007669"/>
    <property type="project" value="InterPro"/>
</dbReference>
<dbReference type="Gene3D" id="3.40.50.720">
    <property type="entry name" value="NAD(P)-binding Rossmann-like Domain"/>
    <property type="match status" value="1"/>
</dbReference>
<evidence type="ECO:0000256" key="14">
    <source>
        <dbReference type="ARBA" id="ARBA00023027"/>
    </source>
</evidence>
<dbReference type="SMART" id="SM00589">
    <property type="entry name" value="PRY"/>
    <property type="match status" value="1"/>
</dbReference>
<sequence length="1984" mass="220888">MVYMFKYDSTHGRYKGEVCQEDGKLIVDGHAISVFQCMKPAEIPWGDSGALYVVESTGVFLSIEKASAHLQGGAKRVVVSAPSPDAPMFVMGVNENKYNPSSMTIVSNASCTTNCLAPLAKVIHDSFGIEEALMTTVHAYTATQKTVDGPSSKAWRDGRGAHQNIIPASTGAAKAVGKVIPELNGKLTGMAFRVPVADVSVVDLTCRLSTPASYADIKEAVKKASQGSLKGILGYTEDSVVSSDFVGDTHSSIFDAGAGISLNDNFVKLISWYDNEFGYSHRVADLLKYMHSKERKRILATIWFKCEKVTVLQSIMSQTAEQDGVTKQPKRTSAESAAERPSSPAPSCLSMKSDASMDFLYEFSRGKKISGKSVELERPNLAPTCNLSVASDESELIQNDEETVLRLHLLASVPVRSEPHVPQLCLQHRRPLEIYCKTDHMLICKQCATVEHRGHNKSYTQTARALLELDTLTLLEQTLTNIDTKKFMLYLCQNYSECFETAQVTCDIQEASKLILDRFGSDAAPKIALKVMLELGKSHKTIQDHLKSKLQDHLRSKFQCIREGNAQQGNPILLNDIFTELLITEGGDGAINKEHEIRQIEDASKNKGAEEIVIKCEDIFQPLPGQNKRIRTVLTKGIAGIGKTVSVHKFILDWAEGKANQDIHYIFPLPFRDLNLKGNDKYCVMELLHQYFPELKELSTIRSEEVKILFIFDGLDECRLPLNFRNNEMCCDLTKKISVDVLLTNLIRGNILPSALLWITSRPAAADQIPPECVDQVTEVRGFKDSEKEEYFRKRFDDQDLADKIVAHIKSSRSLHIMCHIPVFCWISATVLEKMLGQSDTEVPKTLTQMYNHFLLIQTHLKNKKYHGVTQVDTDLPESDKEMIFKLAKLAFLQLEKGNLIFYEDDLTECDIDVSKATEYSAICTEIFKEEFGLYREKVFCFVHLSIQEHLAAVYAQLKFTDSRVNILQENGENLSNVVKMSDFHKSAVDKALKSENGRFDLFLRFLLGLSLDSNQVLLRGLLPKLCSESLEDTVDYIKEKIRKESSAESTINLFHCLNELNYNSLVEEIRTFLRSGKQSEAELKPDQCSALAYVLLTSEDVMNEFDLKMCNTSPEGYRRLLPVVKTSRKASLAGVNLTDESCETLASILQSANSHLVELDLSFNSLGDLGVKLLCTSLSNPHSKLEKLTLSHNQLEPIGVKQLCDCLMSPHCKLQTLGLAGTNFSEQSCELMASVFQSVNSHLKELDLGSNTDIKDSGVKLLCTGLISLRCKLEKLSLDRCDLSHESCEALKTALQSSNSCLRKLDLSYNKLGDSGVQELCDGLTHPSCNLDLLDLSYNNLGHSGIKLLSKGLMNPDCKLKSIRLADVGIPEEMCETLALALQSENSHLRELDLSKNYIGDSGVALLCAGLISPNCFLEKLSLRWCNLTETSCSHLASVLSSHTCLTELELRDNDVKDSGLKLLCTGLQDPGCSLQKLGLSGCCVTEDGCFALASALSSAHSQLRELDLSYNHPGESGVRQLSAVRENPHCNLEKLSVDHCGECRIKPGLKKYACEITLDPNTAHRTMPLSGDKKVTRTRSQQPYPDHPDRFEYYAQILCREPLSGARFYWETEWTGNNIYNGVTLLESVMKRQLSIQTAEQDGVRKRLRRSSAESAAERPSSPACSCVSMQSNASMDFLHQLSPKKKISGNSFERERPNLAPPSYLSVVSEESELIQDDEETFLRLHPLASVPVRSEPHVPQLCLQHRRPLEIYCKTDHTLICKQCATVEHRGHNKSYTQTARDLLELDTLTLLEQTLTNIDTKMFMSYLCKNYPECFETAQVTCDILEASKLILDRFGSDAAPKIALKVMLELGKSHKTIQDHLKSKLQDHLRSKFQCIQNGETPCGYKTGGTNIMSLKRETPSERTDRCFSPDGKRTSENNAGEDGPRCTVGGSTRKQPTEAVRCCLSSINSSPRQLMSDHSSRASEAVDSSVFHCVNDP</sequence>
<evidence type="ECO:0000256" key="17">
    <source>
        <dbReference type="PROSITE-ProRule" id="PRU00024"/>
    </source>
</evidence>
<dbReference type="InterPro" id="IPR020828">
    <property type="entry name" value="GlycerAld_3-P_DH_NAD(P)-bd"/>
</dbReference>
<gene>
    <name evidence="22" type="ORF">KOW79_019061</name>
</gene>
<dbReference type="SMART" id="SM01288">
    <property type="entry name" value="FISNA"/>
    <property type="match status" value="1"/>
</dbReference>
<keyword evidence="14" id="KW-0520">NAD</keyword>
<evidence type="ECO:0000256" key="13">
    <source>
        <dbReference type="ARBA" id="ARBA00023002"/>
    </source>
</evidence>
<feature type="domain" description="B box-type" evidence="20">
    <location>
        <begin position="1741"/>
        <end position="1781"/>
    </location>
</feature>
<evidence type="ECO:0000256" key="2">
    <source>
        <dbReference type="ARBA" id="ARBA00004869"/>
    </source>
</evidence>
<dbReference type="FunFam" id="3.40.50.720:FF:000266">
    <property type="entry name" value="Glyceraldehyde-3-phosphate dehydrogenase"/>
    <property type="match status" value="1"/>
</dbReference>
<proteinExistence type="inferred from homology"/>
<name>A0A9D3N7A5_9TELE</name>
<dbReference type="Pfam" id="PF14484">
    <property type="entry name" value="FISNA"/>
    <property type="match status" value="1"/>
</dbReference>
<dbReference type="Gene3D" id="3.80.10.10">
    <property type="entry name" value="Ribonuclease Inhibitor"/>
    <property type="match status" value="3"/>
</dbReference>
<dbReference type="CDD" id="cd00116">
    <property type="entry name" value="LRR_RI"/>
    <property type="match status" value="1"/>
</dbReference>
<keyword evidence="6" id="KW-0963">Cytoplasm</keyword>
<feature type="compositionally biased region" description="Basic and acidic residues" evidence="19">
    <location>
        <begin position="1903"/>
        <end position="1922"/>
    </location>
</feature>
<keyword evidence="23" id="KW-1185">Reference proteome</keyword>
<dbReference type="SMART" id="SM00846">
    <property type="entry name" value="Gp_dh_N"/>
    <property type="match status" value="1"/>
</dbReference>
<feature type="region of interest" description="Disordered" evidence="19">
    <location>
        <begin position="1640"/>
        <end position="1667"/>
    </location>
</feature>
<dbReference type="InterPro" id="IPR043136">
    <property type="entry name" value="B30.2/SPRY_sf"/>
</dbReference>
<dbReference type="Gene3D" id="2.60.120.920">
    <property type="match status" value="1"/>
</dbReference>
<dbReference type="SUPFAM" id="SSF49899">
    <property type="entry name" value="Concanavalin A-like lectins/glucanases"/>
    <property type="match status" value="1"/>
</dbReference>
<dbReference type="NCBIfam" id="TIGR01534">
    <property type="entry name" value="GAPDH-I"/>
    <property type="match status" value="1"/>
</dbReference>
<dbReference type="GO" id="GO:0019682">
    <property type="term" value="P:glyceraldehyde-3-phosphate metabolic process"/>
    <property type="evidence" value="ECO:0007669"/>
    <property type="project" value="UniProtKB-ARBA"/>
</dbReference>
<dbReference type="InterPro" id="IPR000315">
    <property type="entry name" value="Znf_B-box"/>
</dbReference>
<dbReference type="InterPro" id="IPR032675">
    <property type="entry name" value="LRR_dom_sf"/>
</dbReference>
<evidence type="ECO:0000256" key="5">
    <source>
        <dbReference type="ARBA" id="ARBA00013119"/>
    </source>
</evidence>
<feature type="region of interest" description="Disordered" evidence="19">
    <location>
        <begin position="1567"/>
        <end position="1588"/>
    </location>
</feature>
<comment type="pathway">
    <text evidence="2">Carbohydrate degradation; glycolysis; pyruvate from D-glyceraldehyde 3-phosphate: step 1/5.</text>
</comment>
<evidence type="ECO:0000256" key="4">
    <source>
        <dbReference type="ARBA" id="ARBA00011881"/>
    </source>
</evidence>
<evidence type="ECO:0000259" key="20">
    <source>
        <dbReference type="PROSITE" id="PS50119"/>
    </source>
</evidence>
<dbReference type="GO" id="GO:0008270">
    <property type="term" value="F:zinc ion binding"/>
    <property type="evidence" value="ECO:0007669"/>
    <property type="project" value="UniProtKB-KW"/>
</dbReference>
<comment type="catalytic activity">
    <reaction evidence="16">
        <text>D-glyceraldehyde 3-phosphate + phosphate + NAD(+) = (2R)-3-phospho-glyceroyl phosphate + NADH + H(+)</text>
        <dbReference type="Rhea" id="RHEA:10300"/>
        <dbReference type="ChEBI" id="CHEBI:15378"/>
        <dbReference type="ChEBI" id="CHEBI:43474"/>
        <dbReference type="ChEBI" id="CHEBI:57540"/>
        <dbReference type="ChEBI" id="CHEBI:57604"/>
        <dbReference type="ChEBI" id="CHEBI:57945"/>
        <dbReference type="ChEBI" id="CHEBI:59776"/>
        <dbReference type="EC" id="1.2.1.12"/>
    </reaction>
</comment>
<keyword evidence="7" id="KW-0433">Leucine-rich repeat</keyword>
<dbReference type="Pfam" id="PF13516">
    <property type="entry name" value="LRR_6"/>
    <property type="match status" value="5"/>
</dbReference>
<evidence type="ECO:0000256" key="8">
    <source>
        <dbReference type="ARBA" id="ARBA00022737"/>
    </source>
</evidence>
<dbReference type="SUPFAM" id="SSF57845">
    <property type="entry name" value="B-box zinc-binding domain"/>
    <property type="match status" value="2"/>
</dbReference>
<keyword evidence="10 17" id="KW-0479">Metal-binding</keyword>
<dbReference type="PRINTS" id="PR00078">
    <property type="entry name" value="G3PDHDRGNASE"/>
</dbReference>
<evidence type="ECO:0000256" key="7">
    <source>
        <dbReference type="ARBA" id="ARBA00022614"/>
    </source>
</evidence>
<evidence type="ECO:0000313" key="22">
    <source>
        <dbReference type="EMBL" id="KAG7318026.1"/>
    </source>
</evidence>
<dbReference type="Pfam" id="PF00044">
    <property type="entry name" value="Gp_dh_N"/>
    <property type="match status" value="1"/>
</dbReference>
<keyword evidence="9" id="KW-0547">Nucleotide-binding</keyword>
<dbReference type="InterPro" id="IPR020830">
    <property type="entry name" value="GlycerAld_3-P_DH_AS"/>
</dbReference>
<dbReference type="Pfam" id="PF13765">
    <property type="entry name" value="PRY"/>
    <property type="match status" value="1"/>
</dbReference>
<dbReference type="Proteomes" id="UP000824219">
    <property type="component" value="Linkage Group LG23"/>
</dbReference>
<dbReference type="SUPFAM" id="SSF55347">
    <property type="entry name" value="Glyceraldehyde-3-phosphate dehydrogenase-like, C-terminal domain"/>
    <property type="match status" value="1"/>
</dbReference>
<dbReference type="Pfam" id="PF02800">
    <property type="entry name" value="Gp_dh_C"/>
    <property type="match status" value="1"/>
</dbReference>
<evidence type="ECO:0000256" key="19">
    <source>
        <dbReference type="SAM" id="MobiDB-lite"/>
    </source>
</evidence>
<evidence type="ECO:0000313" key="23">
    <source>
        <dbReference type="Proteomes" id="UP000824219"/>
    </source>
</evidence>
<dbReference type="InterPro" id="IPR001611">
    <property type="entry name" value="Leu-rich_rpt"/>
</dbReference>
<dbReference type="InterPro" id="IPR041075">
    <property type="entry name" value="NOD1/2_WH"/>
</dbReference>
<dbReference type="InterPro" id="IPR006574">
    <property type="entry name" value="PRY"/>
</dbReference>
<dbReference type="GO" id="GO:0006096">
    <property type="term" value="P:glycolytic process"/>
    <property type="evidence" value="ECO:0007669"/>
    <property type="project" value="UniProtKB-KW"/>
</dbReference>
<dbReference type="InterPro" id="IPR006553">
    <property type="entry name" value="Leu-rich_rpt_Cys-con_subtyp"/>
</dbReference>
<dbReference type="InterPro" id="IPR020831">
    <property type="entry name" value="GlycerAld/Erythrose_P_DH"/>
</dbReference>
<dbReference type="Gene3D" id="3.40.50.300">
    <property type="entry name" value="P-loop containing nucleotide triphosphate hydrolases"/>
    <property type="match status" value="1"/>
</dbReference>
<dbReference type="EMBL" id="JAHKSW010000023">
    <property type="protein sequence ID" value="KAG7318026.1"/>
    <property type="molecule type" value="Genomic_DNA"/>
</dbReference>
<dbReference type="Pfam" id="PF05729">
    <property type="entry name" value="NACHT"/>
    <property type="match status" value="1"/>
</dbReference>
<dbReference type="GO" id="GO:0005737">
    <property type="term" value="C:cytoplasm"/>
    <property type="evidence" value="ECO:0007669"/>
    <property type="project" value="UniProtKB-SubCell"/>
</dbReference>
<dbReference type="SMART" id="SM00367">
    <property type="entry name" value="LRR_CC"/>
    <property type="match status" value="6"/>
</dbReference>
<comment type="caution">
    <text evidence="22">The sequence shown here is derived from an EMBL/GenBank/DDBJ whole genome shotgun (WGS) entry which is preliminary data.</text>
</comment>
<dbReference type="FunFam" id="3.30.360.10:FF:000001">
    <property type="entry name" value="Glyceraldehyde-3-phosphate dehydrogenase"/>
    <property type="match status" value="1"/>
</dbReference>
<keyword evidence="10 17" id="KW-0863">Zinc-finger</keyword>
<feature type="domain" description="NACHT" evidence="21">
    <location>
        <begin position="631"/>
        <end position="765"/>
    </location>
</feature>
<dbReference type="CDD" id="cd18126">
    <property type="entry name" value="GAPDH_I_C"/>
    <property type="match status" value="1"/>
</dbReference>
<dbReference type="GO" id="GO:0051287">
    <property type="term" value="F:NAD binding"/>
    <property type="evidence" value="ECO:0007669"/>
    <property type="project" value="InterPro"/>
</dbReference>
<dbReference type="FunFam" id="3.40.50.300:FF:000210">
    <property type="entry name" value="Si:dkey-16p6.1"/>
    <property type="match status" value="1"/>
</dbReference>
<evidence type="ECO:0000256" key="6">
    <source>
        <dbReference type="ARBA" id="ARBA00022490"/>
    </source>
</evidence>
<keyword evidence="11" id="KW-0862">Zinc</keyword>
<dbReference type="InterPro" id="IPR020829">
    <property type="entry name" value="GlycerAld_3-P_DH_cat"/>
</dbReference>
<feature type="region of interest" description="Disordered" evidence="19">
    <location>
        <begin position="320"/>
        <end position="350"/>
    </location>
</feature>
<dbReference type="SUPFAM" id="SSF51735">
    <property type="entry name" value="NAD(P)-binding Rossmann-fold domains"/>
    <property type="match status" value="1"/>
</dbReference>
<dbReference type="GO" id="GO:0004365">
    <property type="term" value="F:glyceraldehyde-3-phosphate dehydrogenase (NAD+) (phosphorylating) activity"/>
    <property type="evidence" value="ECO:0007669"/>
    <property type="project" value="UniProtKB-EC"/>
</dbReference>
<comment type="subunit">
    <text evidence="4">Homotetramer.</text>
</comment>
<reference evidence="22 23" key="1">
    <citation type="submission" date="2021-06" db="EMBL/GenBank/DDBJ databases">
        <title>Chromosome-level genome assembly of the red-tail catfish (Hemibagrus wyckioides).</title>
        <authorList>
            <person name="Shao F."/>
        </authorList>
    </citation>
    <scope>NUCLEOTIDE SEQUENCE [LARGE SCALE GENOMIC DNA]</scope>
    <source>
        <strain evidence="22">EC202008001</strain>
        <tissue evidence="22">Blood</tissue>
    </source>
</reference>
<dbReference type="PROSITE" id="PS50119">
    <property type="entry name" value="ZF_BBOX"/>
    <property type="match status" value="2"/>
</dbReference>
<dbReference type="InterPro" id="IPR013320">
    <property type="entry name" value="ConA-like_dom_sf"/>
</dbReference>
<dbReference type="Pfam" id="PF17776">
    <property type="entry name" value="NLRC4_HD2"/>
    <property type="match status" value="1"/>
</dbReference>
<dbReference type="CDD" id="cd19769">
    <property type="entry name" value="Bbox2_TRIM16-like"/>
    <property type="match status" value="2"/>
</dbReference>
<evidence type="ECO:0000256" key="10">
    <source>
        <dbReference type="ARBA" id="ARBA00022771"/>
    </source>
</evidence>
<dbReference type="PROSITE" id="PS50837">
    <property type="entry name" value="NACHT"/>
    <property type="match status" value="1"/>
</dbReference>
<evidence type="ECO:0000256" key="16">
    <source>
        <dbReference type="ARBA" id="ARBA00047698"/>
    </source>
</evidence>
<dbReference type="InterPro" id="IPR029495">
    <property type="entry name" value="NACHT-assoc"/>
</dbReference>
<dbReference type="PANTHER" id="PTHR24106">
    <property type="entry name" value="NACHT, LRR AND CARD DOMAINS-CONTAINING"/>
    <property type="match status" value="1"/>
</dbReference>
<dbReference type="PROSITE" id="PS00071">
    <property type="entry name" value="GAPDH"/>
    <property type="match status" value="1"/>
</dbReference>
<feature type="region of interest" description="Disordered" evidence="19">
    <location>
        <begin position="1903"/>
        <end position="1944"/>
    </location>
</feature>
<protein>
    <recommendedName>
        <fullName evidence="5">glyceraldehyde-3-phosphate dehydrogenase (phosphorylating)</fullName>
        <ecNumber evidence="5">1.2.1.12</ecNumber>
    </recommendedName>
</protein>
<keyword evidence="15" id="KW-0324">Glycolysis</keyword>
<keyword evidence="13" id="KW-0560">Oxidoreductase</keyword>
<dbReference type="InterPro" id="IPR006424">
    <property type="entry name" value="Glyceraldehyde-3-P_DH_1"/>
</dbReference>
<evidence type="ECO:0000256" key="1">
    <source>
        <dbReference type="ARBA" id="ARBA00004496"/>
    </source>
</evidence>
<dbReference type="InterPro" id="IPR036291">
    <property type="entry name" value="NAD(P)-bd_dom_sf"/>
</dbReference>
<dbReference type="Gene3D" id="3.30.360.10">
    <property type="entry name" value="Dihydrodipicolinate Reductase, domain 2"/>
    <property type="match status" value="1"/>
</dbReference>
<organism evidence="22 23">
    <name type="scientific">Hemibagrus wyckioides</name>
    <dbReference type="NCBI Taxonomy" id="337641"/>
    <lineage>
        <taxon>Eukaryota</taxon>
        <taxon>Metazoa</taxon>
        <taxon>Chordata</taxon>
        <taxon>Craniata</taxon>
        <taxon>Vertebrata</taxon>
        <taxon>Euteleostomi</taxon>
        <taxon>Actinopterygii</taxon>
        <taxon>Neopterygii</taxon>
        <taxon>Teleostei</taxon>
        <taxon>Ostariophysi</taxon>
        <taxon>Siluriformes</taxon>
        <taxon>Bagridae</taxon>
        <taxon>Hemibagrus</taxon>
    </lineage>
</organism>
<dbReference type="InterPro" id="IPR007111">
    <property type="entry name" value="NACHT_NTPase"/>
</dbReference>
<evidence type="ECO:0000256" key="18">
    <source>
        <dbReference type="RuleBase" id="RU000397"/>
    </source>
</evidence>
<keyword evidence="8" id="KW-0677">Repeat</keyword>
<feature type="compositionally biased region" description="Low complexity" evidence="19">
    <location>
        <begin position="334"/>
        <end position="347"/>
    </location>
</feature>